<dbReference type="Proteomes" id="UP000696573">
    <property type="component" value="Unassembled WGS sequence"/>
</dbReference>
<organism evidence="1 2">
    <name type="scientific">Clonostachys rhizophaga</name>
    <dbReference type="NCBI Taxonomy" id="160324"/>
    <lineage>
        <taxon>Eukaryota</taxon>
        <taxon>Fungi</taxon>
        <taxon>Dikarya</taxon>
        <taxon>Ascomycota</taxon>
        <taxon>Pezizomycotina</taxon>
        <taxon>Sordariomycetes</taxon>
        <taxon>Hypocreomycetidae</taxon>
        <taxon>Hypocreales</taxon>
        <taxon>Bionectriaceae</taxon>
        <taxon>Clonostachys</taxon>
    </lineage>
</organism>
<gene>
    <name evidence="1" type="ORF">CRHIZ90672A_00012123</name>
</gene>
<dbReference type="OrthoDB" id="10618460at2759"/>
<sequence>MSPSYPIHIENLRSHVGDASGIYNTTPKRASCSVHLYTLLEPFMVAGSSLHLVSPQHSTGLASSSN</sequence>
<comment type="caution">
    <text evidence="1">The sequence shown here is derived from an EMBL/GenBank/DDBJ whole genome shotgun (WGS) entry which is preliminary data.</text>
</comment>
<protein>
    <submittedName>
        <fullName evidence="1">Uncharacterized protein</fullName>
    </submittedName>
</protein>
<name>A0A9N9VTA7_9HYPO</name>
<accession>A0A9N9VTA7</accession>
<proteinExistence type="predicted"/>
<dbReference type="EMBL" id="CABFNQ020000734">
    <property type="protein sequence ID" value="CAH0028656.1"/>
    <property type="molecule type" value="Genomic_DNA"/>
</dbReference>
<keyword evidence="2" id="KW-1185">Reference proteome</keyword>
<reference evidence="1" key="1">
    <citation type="submission" date="2021-10" db="EMBL/GenBank/DDBJ databases">
        <authorList>
            <person name="Piombo E."/>
        </authorList>
    </citation>
    <scope>NUCLEOTIDE SEQUENCE</scope>
</reference>
<evidence type="ECO:0000313" key="1">
    <source>
        <dbReference type="EMBL" id="CAH0028656.1"/>
    </source>
</evidence>
<evidence type="ECO:0000313" key="2">
    <source>
        <dbReference type="Proteomes" id="UP000696573"/>
    </source>
</evidence>
<dbReference type="AlphaFoldDB" id="A0A9N9VTA7"/>